<sequence>MFAFTVLLILSLTGLHMATDKRDIRQETEVRLGVTVILDLHYMTHSRHSGYMSRYLKAFLNAVELRFSDMTDPKIKLILTDILLIKAADQAKLYDEYYVLMNTIYGSWIRSNSEYQFPPKYGNYIDNDRV</sequence>
<proteinExistence type="evidence at transcript level"/>
<dbReference type="GO" id="GO:0008237">
    <property type="term" value="F:metallopeptidase activity"/>
    <property type="evidence" value="ECO:0007669"/>
    <property type="project" value="UniProtKB-KW"/>
</dbReference>
<name>A0A0K8R3P6_IXORI</name>
<keyword evidence="2" id="KW-0645">Protease</keyword>
<keyword evidence="2" id="KW-0482">Metalloprotease</keyword>
<dbReference type="AlphaFoldDB" id="A0A0K8R3P6"/>
<reference evidence="2" key="1">
    <citation type="submission" date="2012-12" db="EMBL/GenBank/DDBJ databases">
        <title>Identification and characterization of a phenylalanine ammonia-lyase gene family in Isatis indigotica Fort.</title>
        <authorList>
            <person name="Liu Q."/>
            <person name="Chen J."/>
            <person name="Zhou X."/>
            <person name="Di P."/>
            <person name="Xiao Y."/>
            <person name="Xuan H."/>
            <person name="Zhang L."/>
            <person name="Chen W."/>
        </authorList>
    </citation>
    <scope>NUCLEOTIDE SEQUENCE</scope>
    <source>
        <tissue evidence="2">Salivary gland</tissue>
    </source>
</reference>
<feature type="chain" id="PRO_5005516030" evidence="1">
    <location>
        <begin position="19"/>
        <end position="130"/>
    </location>
</feature>
<protein>
    <submittedName>
        <fullName evidence="2">Putative metalloprotease</fullName>
    </submittedName>
</protein>
<accession>A0A0K8R3P6</accession>
<dbReference type="GO" id="GO:0006508">
    <property type="term" value="P:proteolysis"/>
    <property type="evidence" value="ECO:0007669"/>
    <property type="project" value="UniProtKB-KW"/>
</dbReference>
<dbReference type="EMBL" id="GADI01008036">
    <property type="protein sequence ID" value="JAA65772.1"/>
    <property type="molecule type" value="mRNA"/>
</dbReference>
<organism evidence="2">
    <name type="scientific">Ixodes ricinus</name>
    <name type="common">Common tick</name>
    <name type="synonym">Acarus ricinus</name>
    <dbReference type="NCBI Taxonomy" id="34613"/>
    <lineage>
        <taxon>Eukaryota</taxon>
        <taxon>Metazoa</taxon>
        <taxon>Ecdysozoa</taxon>
        <taxon>Arthropoda</taxon>
        <taxon>Chelicerata</taxon>
        <taxon>Arachnida</taxon>
        <taxon>Acari</taxon>
        <taxon>Parasitiformes</taxon>
        <taxon>Ixodida</taxon>
        <taxon>Ixodoidea</taxon>
        <taxon>Ixodidae</taxon>
        <taxon>Ixodinae</taxon>
        <taxon>Ixodes</taxon>
    </lineage>
</organism>
<evidence type="ECO:0000313" key="2">
    <source>
        <dbReference type="EMBL" id="JAA65772.1"/>
    </source>
</evidence>
<feature type="signal peptide" evidence="1">
    <location>
        <begin position="1"/>
        <end position="18"/>
    </location>
</feature>
<keyword evidence="2" id="KW-0378">Hydrolase</keyword>
<evidence type="ECO:0000256" key="1">
    <source>
        <dbReference type="SAM" id="SignalP"/>
    </source>
</evidence>
<keyword evidence="1" id="KW-0732">Signal</keyword>